<name>A0A4Y8PUF1_9BACL</name>
<protein>
    <recommendedName>
        <fullName evidence="3">DNA methylase</fullName>
    </recommendedName>
</protein>
<organism evidence="1 2">
    <name type="scientific">Paenibacillus athensensis</name>
    <dbReference type="NCBI Taxonomy" id="1967502"/>
    <lineage>
        <taxon>Bacteria</taxon>
        <taxon>Bacillati</taxon>
        <taxon>Bacillota</taxon>
        <taxon>Bacilli</taxon>
        <taxon>Bacillales</taxon>
        <taxon>Paenibacillaceae</taxon>
        <taxon>Paenibacillus</taxon>
    </lineage>
</organism>
<accession>A0A4Y8PUF1</accession>
<keyword evidence="2" id="KW-1185">Reference proteome</keyword>
<dbReference type="OrthoDB" id="7061039at2"/>
<dbReference type="RefSeq" id="WP_134755965.1">
    <property type="nucleotide sequence ID" value="NZ_MYFO02000018.1"/>
</dbReference>
<proteinExistence type="predicted"/>
<comment type="caution">
    <text evidence="1">The sequence shown here is derived from an EMBL/GenBank/DDBJ whole genome shotgun (WGS) entry which is preliminary data.</text>
</comment>
<dbReference type="AlphaFoldDB" id="A0A4Y8PUF1"/>
<dbReference type="EMBL" id="MYFO01000033">
    <property type="protein sequence ID" value="TFE84583.1"/>
    <property type="molecule type" value="Genomic_DNA"/>
</dbReference>
<gene>
    <name evidence="1" type="ORF">B5M42_19725</name>
</gene>
<evidence type="ECO:0000313" key="1">
    <source>
        <dbReference type="EMBL" id="TFE84583.1"/>
    </source>
</evidence>
<dbReference type="Proteomes" id="UP000298246">
    <property type="component" value="Unassembled WGS sequence"/>
</dbReference>
<evidence type="ECO:0008006" key="3">
    <source>
        <dbReference type="Google" id="ProtNLM"/>
    </source>
</evidence>
<reference evidence="1 2" key="1">
    <citation type="submission" date="2017-03" db="EMBL/GenBank/DDBJ databases">
        <title>Isolation of Levoglucosan Utilizing Bacteria.</title>
        <authorList>
            <person name="Arya A.S."/>
        </authorList>
    </citation>
    <scope>NUCLEOTIDE SEQUENCE [LARGE SCALE GENOMIC DNA]</scope>
    <source>
        <strain evidence="1 2">MEC069</strain>
    </source>
</reference>
<sequence length="287" mass="32976">MAQSASHKFGQMIGDLLEKAMYVYMEPVARRHGLFFDYKHPRWARNGKSDVVWTDINNNKHKLDIVLEKNGTEQQYGQPVVFIEMAWRRYTKHSKNKAQEIQGAILPLIRKYSKHSPFYGAVVAGEFTEPSLTQLKSEGFKVVHFSFATIIAAFRLVGIDVFWGEQTSDEEVLRKVEQYERLSEAERDVIIHALLAANSEQLQAFVQKMDEAIQRQIESVRVFSLHGKLASLDSVNEALDYISSYREEDAHAPLVKYEISIRYNNGDKIDCQFAEKRSAMAFLADYA</sequence>
<evidence type="ECO:0000313" key="2">
    <source>
        <dbReference type="Proteomes" id="UP000298246"/>
    </source>
</evidence>